<dbReference type="EMBL" id="PKPP01007422">
    <property type="protein sequence ID" value="PWA53426.1"/>
    <property type="molecule type" value="Genomic_DNA"/>
</dbReference>
<dbReference type="GO" id="GO:0006335">
    <property type="term" value="P:DNA replication-dependent chromatin assembly"/>
    <property type="evidence" value="ECO:0007669"/>
    <property type="project" value="TreeGrafter"/>
</dbReference>
<dbReference type="InterPro" id="IPR006818">
    <property type="entry name" value="ASF1-like"/>
</dbReference>
<keyword evidence="3" id="KW-0805">Transcription regulation</keyword>
<dbReference type="PANTHER" id="PTHR12040">
    <property type="entry name" value="ANTI-SILENCING PROTEIN 1"/>
    <property type="match status" value="1"/>
</dbReference>
<sequence>MSMRNLNKQSQSLYALLAGVVAVEVTRGLTIDLHRGGRIQISRLMKDVFLMQSKFLSDVLILGLSDLELKLTYVGSAENDTYDQVLESLLVRPINVGNYRFVFEVTSK</sequence>
<comment type="similarity">
    <text evidence="2">Belongs to the ASF1 family.</text>
</comment>
<dbReference type="SUPFAM" id="SSF101546">
    <property type="entry name" value="ASF1-like"/>
    <property type="match status" value="1"/>
</dbReference>
<dbReference type="AlphaFoldDB" id="A0A2U1LWN3"/>
<proteinExistence type="inferred from homology"/>
<evidence type="ECO:0000313" key="7">
    <source>
        <dbReference type="EMBL" id="PWA53426.1"/>
    </source>
</evidence>
<accession>A0A2U1LWN3</accession>
<evidence type="ECO:0000256" key="1">
    <source>
        <dbReference type="ARBA" id="ARBA00004123"/>
    </source>
</evidence>
<evidence type="ECO:0000313" key="8">
    <source>
        <dbReference type="Proteomes" id="UP000245207"/>
    </source>
</evidence>
<name>A0A2U1LWN3_ARTAN</name>
<evidence type="ECO:0000256" key="4">
    <source>
        <dbReference type="ARBA" id="ARBA00023163"/>
    </source>
</evidence>
<dbReference type="GO" id="GO:0000785">
    <property type="term" value="C:chromatin"/>
    <property type="evidence" value="ECO:0007669"/>
    <property type="project" value="TreeGrafter"/>
</dbReference>
<reference evidence="7 8" key="1">
    <citation type="journal article" date="2018" name="Mol. Plant">
        <title>The genome of Artemisia annua provides insight into the evolution of Asteraceae family and artemisinin biosynthesis.</title>
        <authorList>
            <person name="Shen Q."/>
            <person name="Zhang L."/>
            <person name="Liao Z."/>
            <person name="Wang S."/>
            <person name="Yan T."/>
            <person name="Shi P."/>
            <person name="Liu M."/>
            <person name="Fu X."/>
            <person name="Pan Q."/>
            <person name="Wang Y."/>
            <person name="Lv Z."/>
            <person name="Lu X."/>
            <person name="Zhang F."/>
            <person name="Jiang W."/>
            <person name="Ma Y."/>
            <person name="Chen M."/>
            <person name="Hao X."/>
            <person name="Li L."/>
            <person name="Tang Y."/>
            <person name="Lv G."/>
            <person name="Zhou Y."/>
            <person name="Sun X."/>
            <person name="Brodelius P.E."/>
            <person name="Rose J.K.C."/>
            <person name="Tang K."/>
        </authorList>
    </citation>
    <scope>NUCLEOTIDE SEQUENCE [LARGE SCALE GENOMIC DNA]</scope>
    <source>
        <strain evidence="8">cv. Huhao1</strain>
        <tissue evidence="7">Leaf</tissue>
    </source>
</reference>
<keyword evidence="4" id="KW-0804">Transcription</keyword>
<dbReference type="Pfam" id="PF04729">
    <property type="entry name" value="ASF1_hist_chap"/>
    <property type="match status" value="1"/>
</dbReference>
<organism evidence="7 8">
    <name type="scientific">Artemisia annua</name>
    <name type="common">Sweet wormwood</name>
    <dbReference type="NCBI Taxonomy" id="35608"/>
    <lineage>
        <taxon>Eukaryota</taxon>
        <taxon>Viridiplantae</taxon>
        <taxon>Streptophyta</taxon>
        <taxon>Embryophyta</taxon>
        <taxon>Tracheophyta</taxon>
        <taxon>Spermatophyta</taxon>
        <taxon>Magnoliopsida</taxon>
        <taxon>eudicotyledons</taxon>
        <taxon>Gunneridae</taxon>
        <taxon>Pentapetalae</taxon>
        <taxon>asterids</taxon>
        <taxon>campanulids</taxon>
        <taxon>Asterales</taxon>
        <taxon>Asteraceae</taxon>
        <taxon>Asteroideae</taxon>
        <taxon>Anthemideae</taxon>
        <taxon>Artemisiinae</taxon>
        <taxon>Artemisia</taxon>
    </lineage>
</organism>
<dbReference type="GO" id="GO:0005634">
    <property type="term" value="C:nucleus"/>
    <property type="evidence" value="ECO:0007669"/>
    <property type="project" value="UniProtKB-SubCell"/>
</dbReference>
<evidence type="ECO:0000256" key="5">
    <source>
        <dbReference type="ARBA" id="ARBA00023186"/>
    </source>
</evidence>
<dbReference type="Gene3D" id="2.60.40.1490">
    <property type="entry name" value="Histone chaperone ASF1-like"/>
    <property type="match status" value="1"/>
</dbReference>
<evidence type="ECO:0000256" key="6">
    <source>
        <dbReference type="ARBA" id="ARBA00023242"/>
    </source>
</evidence>
<dbReference type="PANTHER" id="PTHR12040:SF31">
    <property type="entry name" value="HISTONE CHAPERONE ASF1"/>
    <property type="match status" value="1"/>
</dbReference>
<comment type="caution">
    <text evidence="7">The sequence shown here is derived from an EMBL/GenBank/DDBJ whole genome shotgun (WGS) entry which is preliminary data.</text>
</comment>
<dbReference type="Proteomes" id="UP000245207">
    <property type="component" value="Unassembled WGS sequence"/>
</dbReference>
<keyword evidence="5" id="KW-0143">Chaperone</keyword>
<keyword evidence="8" id="KW-1185">Reference proteome</keyword>
<dbReference type="STRING" id="35608.A0A2U1LWN3"/>
<dbReference type="InterPro" id="IPR036747">
    <property type="entry name" value="ASF1-like_sf"/>
</dbReference>
<dbReference type="OrthoDB" id="29755at2759"/>
<keyword evidence="6" id="KW-0539">Nucleus</keyword>
<evidence type="ECO:0000256" key="2">
    <source>
        <dbReference type="ARBA" id="ARBA00006051"/>
    </source>
</evidence>
<comment type="subcellular location">
    <subcellularLocation>
        <location evidence="1">Nucleus</location>
    </subcellularLocation>
</comment>
<protein>
    <submittedName>
        <fullName evidence="7">Uncharacterized protein</fullName>
    </submittedName>
</protein>
<dbReference type="GO" id="GO:0042393">
    <property type="term" value="F:histone binding"/>
    <property type="evidence" value="ECO:0007669"/>
    <property type="project" value="TreeGrafter"/>
</dbReference>
<evidence type="ECO:0000256" key="3">
    <source>
        <dbReference type="ARBA" id="ARBA00023015"/>
    </source>
</evidence>
<gene>
    <name evidence="7" type="ORF">CTI12_AA269840</name>
</gene>